<comment type="caution">
    <text evidence="2">The sequence shown here is derived from an EMBL/GenBank/DDBJ whole genome shotgun (WGS) entry which is preliminary data.</text>
</comment>
<dbReference type="Proteomes" id="UP000290407">
    <property type="component" value="Unassembled WGS sequence"/>
</dbReference>
<proteinExistence type="predicted"/>
<dbReference type="RefSeq" id="WP_129599092.1">
    <property type="nucleotide sequence ID" value="NZ_SBLB01000001.1"/>
</dbReference>
<dbReference type="AlphaFoldDB" id="A0A4V1RWM1"/>
<dbReference type="Pfam" id="PF05866">
    <property type="entry name" value="RusA"/>
    <property type="match status" value="1"/>
</dbReference>
<dbReference type="InterPro" id="IPR036614">
    <property type="entry name" value="RusA-like_sf"/>
</dbReference>
<dbReference type="InterPro" id="IPR008822">
    <property type="entry name" value="Endonuclease_RusA-like"/>
</dbReference>
<organism evidence="2 3">
    <name type="scientific">Spirosoma sordidisoli</name>
    <dbReference type="NCBI Taxonomy" id="2502893"/>
    <lineage>
        <taxon>Bacteria</taxon>
        <taxon>Pseudomonadati</taxon>
        <taxon>Bacteroidota</taxon>
        <taxon>Cytophagia</taxon>
        <taxon>Cytophagales</taxon>
        <taxon>Cytophagaceae</taxon>
        <taxon>Spirosoma</taxon>
    </lineage>
</organism>
<dbReference type="GO" id="GO:0006281">
    <property type="term" value="P:DNA repair"/>
    <property type="evidence" value="ECO:0007669"/>
    <property type="project" value="InterPro"/>
</dbReference>
<evidence type="ECO:0000313" key="2">
    <source>
        <dbReference type="EMBL" id="RYC70748.1"/>
    </source>
</evidence>
<accession>A0A4V1RWM1</accession>
<dbReference type="Gene3D" id="3.30.1330.70">
    <property type="entry name" value="Holliday junction resolvase RusA"/>
    <property type="match status" value="1"/>
</dbReference>
<protein>
    <submittedName>
        <fullName evidence="2">RusA family crossover junction endodeoxyribonuclease</fullName>
    </submittedName>
</protein>
<evidence type="ECO:0000313" key="3">
    <source>
        <dbReference type="Proteomes" id="UP000290407"/>
    </source>
</evidence>
<feature type="region of interest" description="Disordered" evidence="1">
    <location>
        <begin position="16"/>
        <end position="50"/>
    </location>
</feature>
<keyword evidence="3" id="KW-1185">Reference proteome</keyword>
<gene>
    <name evidence="2" type="ORF">EQG79_00925</name>
</gene>
<reference evidence="2 3" key="1">
    <citation type="submission" date="2019-01" db="EMBL/GenBank/DDBJ databases">
        <title>Spirosoma flava sp. nov., a propanil-degrading bacterium isolated from herbicide-contaminated soil.</title>
        <authorList>
            <person name="Zhang L."/>
            <person name="Jiang J.-D."/>
        </authorList>
    </citation>
    <scope>NUCLEOTIDE SEQUENCE [LARGE SCALE GENOMIC DNA]</scope>
    <source>
        <strain evidence="2 3">TY50</strain>
    </source>
</reference>
<sequence>MSEELSIEQYRAELQRGAVSRPKLPSRKKQVSQPDQPGTETPPGVQVILGSPPSKSNSYRIVNDTLVKSTAMKLWEESFYMQCNLYRGVRINGFFELTLTAFFPSIRHDLDGVLKGLLDCLQTMQVIKNDKYNTAINARKFVDKQNPRIEFTLTPINL</sequence>
<dbReference type="SUPFAM" id="SSF103084">
    <property type="entry name" value="Holliday junction resolvase RusA"/>
    <property type="match status" value="1"/>
</dbReference>
<name>A0A4V1RWM1_9BACT</name>
<dbReference type="GO" id="GO:0006310">
    <property type="term" value="P:DNA recombination"/>
    <property type="evidence" value="ECO:0007669"/>
    <property type="project" value="InterPro"/>
</dbReference>
<dbReference type="EMBL" id="SBLB01000001">
    <property type="protein sequence ID" value="RYC70748.1"/>
    <property type="molecule type" value="Genomic_DNA"/>
</dbReference>
<evidence type="ECO:0000256" key="1">
    <source>
        <dbReference type="SAM" id="MobiDB-lite"/>
    </source>
</evidence>
<dbReference type="GO" id="GO:0000287">
    <property type="term" value="F:magnesium ion binding"/>
    <property type="evidence" value="ECO:0007669"/>
    <property type="project" value="InterPro"/>
</dbReference>